<dbReference type="SUPFAM" id="SSF53474">
    <property type="entry name" value="alpha/beta-Hydrolases"/>
    <property type="match status" value="1"/>
</dbReference>
<gene>
    <name evidence="2" type="ORF">BN948_01521</name>
</gene>
<accession>A0A1L1PAQ9</accession>
<reference evidence="3" key="1">
    <citation type="submission" date="2014-02" db="EMBL/GenBank/DDBJ databases">
        <authorList>
            <person name="Gan H."/>
        </authorList>
    </citation>
    <scope>NUCLEOTIDE SEQUENCE [LARGE SCALE GENOMIC DNA]</scope>
    <source>
        <strain evidence="3">S1</strain>
    </source>
</reference>
<dbReference type="Pfam" id="PF12146">
    <property type="entry name" value="Hydrolase_4"/>
    <property type="match status" value="1"/>
</dbReference>
<feature type="domain" description="Serine aminopeptidase S33" evidence="1">
    <location>
        <begin position="49"/>
        <end position="157"/>
    </location>
</feature>
<proteinExistence type="predicted"/>
<dbReference type="InterPro" id="IPR022742">
    <property type="entry name" value="Hydrolase_4"/>
</dbReference>
<sequence length="268" mass="29077">MTISIRHFGRWDRPMVGVHVAADGGASPRARFLLCRPLGQEAVRSAAVFRVAGERLSREGIESLRFDYHGTGDSPGAESTQSLDDWVQDTLAAHELLAADGELPVHWFGMGLGAVVALRAALLAKHPPRHLVLWEPVFKGSHYLDALIAGHKAELAMMYAQPWEQIASSGKVTEPTLPGDVLGFELGERLVADLRALPDFNVLPALRRGLRITCAVRGDQPHPFNGHAGLPTLKLHTVEHPTDWMSSQAMGTAIAPPDIPRVLLASLD</sequence>
<keyword evidence="3" id="KW-1185">Reference proteome</keyword>
<organism evidence="2 3">
    <name type="scientific">Hydrogenophaga intermedia</name>
    <dbReference type="NCBI Taxonomy" id="65786"/>
    <lineage>
        <taxon>Bacteria</taxon>
        <taxon>Pseudomonadati</taxon>
        <taxon>Pseudomonadota</taxon>
        <taxon>Betaproteobacteria</taxon>
        <taxon>Burkholderiales</taxon>
        <taxon>Comamonadaceae</taxon>
        <taxon>Hydrogenophaga</taxon>
    </lineage>
</organism>
<dbReference type="EMBL" id="CCAE010000008">
    <property type="protein sequence ID" value="CDN87102.1"/>
    <property type="molecule type" value="Genomic_DNA"/>
</dbReference>
<dbReference type="InterPro" id="IPR029058">
    <property type="entry name" value="AB_hydrolase_fold"/>
</dbReference>
<dbReference type="RefSeq" id="WP_009517163.1">
    <property type="nucleotide sequence ID" value="NZ_CCAE010000008.1"/>
</dbReference>
<name>A0A1L1PAQ9_HYDIT</name>
<protein>
    <recommendedName>
        <fullName evidence="1">Serine aminopeptidase S33 domain-containing protein</fullName>
    </recommendedName>
</protein>
<dbReference type="AlphaFoldDB" id="A0A1L1PAQ9"/>
<evidence type="ECO:0000313" key="3">
    <source>
        <dbReference type="Proteomes" id="UP000028878"/>
    </source>
</evidence>
<reference evidence="3" key="2">
    <citation type="submission" date="2014-11" db="EMBL/GenBank/DDBJ databases">
        <title>Draft genome sequence of Hydrogenophaga intermedia S1.</title>
        <authorList>
            <person name="Gan H.M."/>
            <person name="Chew T.H."/>
            <person name="Stolz A."/>
        </authorList>
    </citation>
    <scope>NUCLEOTIDE SEQUENCE [LARGE SCALE GENOMIC DNA]</scope>
    <source>
        <strain evidence="3">S1</strain>
    </source>
</reference>
<dbReference type="Proteomes" id="UP000028878">
    <property type="component" value="Unassembled WGS sequence"/>
</dbReference>
<evidence type="ECO:0000259" key="1">
    <source>
        <dbReference type="Pfam" id="PF12146"/>
    </source>
</evidence>
<dbReference type="Gene3D" id="3.40.50.1820">
    <property type="entry name" value="alpha/beta hydrolase"/>
    <property type="match status" value="1"/>
</dbReference>
<evidence type="ECO:0000313" key="2">
    <source>
        <dbReference type="EMBL" id="CDN87102.1"/>
    </source>
</evidence>